<reference evidence="2" key="1">
    <citation type="journal article" date="2019" name="Int. J. Syst. Evol. Microbiol.">
        <title>The Global Catalogue of Microorganisms (GCM) 10K type strain sequencing project: providing services to taxonomists for standard genome sequencing and annotation.</title>
        <authorList>
            <consortium name="The Broad Institute Genomics Platform"/>
            <consortium name="The Broad Institute Genome Sequencing Center for Infectious Disease"/>
            <person name="Wu L."/>
            <person name="Ma J."/>
        </authorList>
    </citation>
    <scope>NUCLEOTIDE SEQUENCE [LARGE SCALE GENOMIC DNA]</scope>
    <source>
        <strain evidence="2">JCM 3369</strain>
    </source>
</reference>
<dbReference type="RefSeq" id="WP_160820591.1">
    <property type="nucleotide sequence ID" value="NZ_JBHSXE010000001.1"/>
</dbReference>
<evidence type="ECO:0000313" key="2">
    <source>
        <dbReference type="Proteomes" id="UP001596380"/>
    </source>
</evidence>
<comment type="caution">
    <text evidence="1">The sequence shown here is derived from an EMBL/GenBank/DDBJ whole genome shotgun (WGS) entry which is preliminary data.</text>
</comment>
<evidence type="ECO:0000313" key="1">
    <source>
        <dbReference type="EMBL" id="MFC6880086.1"/>
    </source>
</evidence>
<proteinExistence type="predicted"/>
<name>A0ABW2CHM1_9ACTN</name>
<keyword evidence="2" id="KW-1185">Reference proteome</keyword>
<gene>
    <name evidence="1" type="ORF">ACFQKB_09950</name>
</gene>
<organism evidence="1 2">
    <name type="scientific">Actinomadura yumaensis</name>
    <dbReference type="NCBI Taxonomy" id="111807"/>
    <lineage>
        <taxon>Bacteria</taxon>
        <taxon>Bacillati</taxon>
        <taxon>Actinomycetota</taxon>
        <taxon>Actinomycetes</taxon>
        <taxon>Streptosporangiales</taxon>
        <taxon>Thermomonosporaceae</taxon>
        <taxon>Actinomadura</taxon>
    </lineage>
</organism>
<dbReference type="EMBL" id="JBHSXS010000004">
    <property type="protein sequence ID" value="MFC6880086.1"/>
    <property type="molecule type" value="Genomic_DNA"/>
</dbReference>
<sequence>MIHLNVPAATIRAELPEPFHPGWNEIDGVTVEGTRLTINPARYFFRYENPSWLPSAAPSTA</sequence>
<dbReference type="Proteomes" id="UP001596380">
    <property type="component" value="Unassembled WGS sequence"/>
</dbReference>
<accession>A0ABW2CHM1</accession>
<protein>
    <submittedName>
        <fullName evidence="1">Uncharacterized protein</fullName>
    </submittedName>
</protein>